<dbReference type="SUPFAM" id="SSF54637">
    <property type="entry name" value="Thioesterase/thiol ester dehydrase-isomerase"/>
    <property type="match status" value="1"/>
</dbReference>
<dbReference type="PANTHER" id="PTHR31793">
    <property type="entry name" value="4-HYDROXYBENZOYL-COA THIOESTERASE FAMILY MEMBER"/>
    <property type="match status" value="1"/>
</dbReference>
<sequence length="154" mass="17248">MTPATNSKHRTRNSKLRMFTTTRRVEFGDTDMAGIMHFSQFFRFMEVAETDFLRARGLSVSWRRDGVKWGFPRVSAACDFKTPARFEDVLTIAVTVEKIGTKSVSYRHDITNQHGAAVAVGRITSVFCRSLGPDHIESVDIPPDVRAKLEGPAA</sequence>
<dbReference type="CDD" id="cd00586">
    <property type="entry name" value="4HBT"/>
    <property type="match status" value="1"/>
</dbReference>
<dbReference type="Gene3D" id="3.10.129.10">
    <property type="entry name" value="Hotdog Thioesterase"/>
    <property type="match status" value="1"/>
</dbReference>
<keyword evidence="4" id="KW-1185">Reference proteome</keyword>
<dbReference type="EC" id="3.1.2.23" evidence="3"/>
<dbReference type="Proteomes" id="UP000319576">
    <property type="component" value="Chromosome"/>
</dbReference>
<dbReference type="AlphaFoldDB" id="A0A517XXN8"/>
<dbReference type="KEGG" id="uli:ETAA1_42580"/>
<dbReference type="EMBL" id="CP036273">
    <property type="protein sequence ID" value="QDU22280.1"/>
    <property type="molecule type" value="Genomic_DNA"/>
</dbReference>
<gene>
    <name evidence="3" type="ORF">ETAA1_42580</name>
</gene>
<dbReference type="PIRSF" id="PIRSF003230">
    <property type="entry name" value="YbgC"/>
    <property type="match status" value="1"/>
</dbReference>
<comment type="similarity">
    <text evidence="1">Belongs to the 4-hydroxybenzoyl-CoA thioesterase family.</text>
</comment>
<dbReference type="GO" id="GO:0047617">
    <property type="term" value="F:fatty acyl-CoA hydrolase activity"/>
    <property type="evidence" value="ECO:0007669"/>
    <property type="project" value="TreeGrafter"/>
</dbReference>
<evidence type="ECO:0000256" key="2">
    <source>
        <dbReference type="ARBA" id="ARBA00022801"/>
    </source>
</evidence>
<organism evidence="3 4">
    <name type="scientific">Urbifossiella limnaea</name>
    <dbReference type="NCBI Taxonomy" id="2528023"/>
    <lineage>
        <taxon>Bacteria</taxon>
        <taxon>Pseudomonadati</taxon>
        <taxon>Planctomycetota</taxon>
        <taxon>Planctomycetia</taxon>
        <taxon>Gemmatales</taxon>
        <taxon>Gemmataceae</taxon>
        <taxon>Urbifossiella</taxon>
    </lineage>
</organism>
<evidence type="ECO:0000256" key="1">
    <source>
        <dbReference type="ARBA" id="ARBA00005953"/>
    </source>
</evidence>
<dbReference type="GO" id="GO:0018739">
    <property type="term" value="F:4-hydroxybenzoyl-CoA thioesterase activity"/>
    <property type="evidence" value="ECO:0007669"/>
    <property type="project" value="UniProtKB-EC"/>
</dbReference>
<dbReference type="Pfam" id="PF13279">
    <property type="entry name" value="4HBT_2"/>
    <property type="match status" value="1"/>
</dbReference>
<evidence type="ECO:0000313" key="3">
    <source>
        <dbReference type="EMBL" id="QDU22280.1"/>
    </source>
</evidence>
<name>A0A517XXN8_9BACT</name>
<keyword evidence="2 3" id="KW-0378">Hydrolase</keyword>
<proteinExistence type="inferred from homology"/>
<dbReference type="PANTHER" id="PTHR31793:SF27">
    <property type="entry name" value="NOVEL THIOESTERASE SUPERFAMILY DOMAIN AND SAPOSIN A-TYPE DOMAIN CONTAINING PROTEIN (0610012H03RIK)"/>
    <property type="match status" value="1"/>
</dbReference>
<evidence type="ECO:0000313" key="4">
    <source>
        <dbReference type="Proteomes" id="UP000319576"/>
    </source>
</evidence>
<reference evidence="3 4" key="1">
    <citation type="submission" date="2019-02" db="EMBL/GenBank/DDBJ databases">
        <title>Deep-cultivation of Planctomycetes and their phenomic and genomic characterization uncovers novel biology.</title>
        <authorList>
            <person name="Wiegand S."/>
            <person name="Jogler M."/>
            <person name="Boedeker C."/>
            <person name="Pinto D."/>
            <person name="Vollmers J."/>
            <person name="Rivas-Marin E."/>
            <person name="Kohn T."/>
            <person name="Peeters S.H."/>
            <person name="Heuer A."/>
            <person name="Rast P."/>
            <person name="Oberbeckmann S."/>
            <person name="Bunk B."/>
            <person name="Jeske O."/>
            <person name="Meyerdierks A."/>
            <person name="Storesund J.E."/>
            <person name="Kallscheuer N."/>
            <person name="Luecker S."/>
            <person name="Lage O.M."/>
            <person name="Pohl T."/>
            <person name="Merkel B.J."/>
            <person name="Hornburger P."/>
            <person name="Mueller R.-W."/>
            <person name="Bruemmer F."/>
            <person name="Labrenz M."/>
            <person name="Spormann A.M."/>
            <person name="Op den Camp H."/>
            <person name="Overmann J."/>
            <person name="Amann R."/>
            <person name="Jetten M.S.M."/>
            <person name="Mascher T."/>
            <person name="Medema M.H."/>
            <person name="Devos D.P."/>
            <person name="Kaster A.-K."/>
            <person name="Ovreas L."/>
            <person name="Rohde M."/>
            <person name="Galperin M.Y."/>
            <person name="Jogler C."/>
        </authorList>
    </citation>
    <scope>NUCLEOTIDE SEQUENCE [LARGE SCALE GENOMIC DNA]</scope>
    <source>
        <strain evidence="3 4">ETA_A1</strain>
    </source>
</reference>
<dbReference type="InterPro" id="IPR050563">
    <property type="entry name" value="4-hydroxybenzoyl-CoA_TE"/>
</dbReference>
<protein>
    <submittedName>
        <fullName evidence="3">4-hydroxybenzoyl-CoA thioesterase</fullName>
        <ecNumber evidence="3">3.1.2.23</ecNumber>
    </submittedName>
</protein>
<dbReference type="InterPro" id="IPR006684">
    <property type="entry name" value="YbgC/YbaW"/>
</dbReference>
<accession>A0A517XXN8</accession>
<dbReference type="InterPro" id="IPR029069">
    <property type="entry name" value="HotDog_dom_sf"/>
</dbReference>